<sequence>MKRKNVSPGINLHHAFSKMTDQCVQMISGELENLPETTLFPLVIQGDDDLLLAFEIGQDQTNINGNFLALPVRQDSRES</sequence>
<evidence type="ECO:0000313" key="2">
    <source>
        <dbReference type="Proteomes" id="UP000188586"/>
    </source>
</evidence>
<dbReference type="EMBL" id="MPOJ01000002">
    <property type="protein sequence ID" value="OOH75062.1"/>
    <property type="molecule type" value="Genomic_DNA"/>
</dbReference>
<dbReference type="AlphaFoldDB" id="A0A1V3SYW9"/>
<name>A0A1V3SYW9_9BACT</name>
<reference evidence="1 2" key="1">
    <citation type="submission" date="2016-11" db="EMBL/GenBank/DDBJ databases">
        <title>Comparative genomics of co-occurring bacteria in distinct bioleaching systems unravels niche-specific adaptation.</title>
        <authorList>
            <person name="Zhang X."/>
            <person name="Liu X."/>
            <person name="Yin H."/>
        </authorList>
    </citation>
    <scope>NUCLEOTIDE SEQUENCE [LARGE SCALE GENOMIC DNA]</scope>
    <source>
        <strain evidence="1 2">DX</strain>
    </source>
</reference>
<protein>
    <submittedName>
        <fullName evidence="1">Uncharacterized protein</fullName>
    </submittedName>
</protein>
<comment type="caution">
    <text evidence="1">The sequence shown here is derived from an EMBL/GenBank/DDBJ whole genome shotgun (WGS) entry which is preliminary data.</text>
</comment>
<accession>A0A1V3SYW9</accession>
<gene>
    <name evidence="1" type="ORF">BOX24_00560</name>
</gene>
<organism evidence="1 2">
    <name type="scientific">Leptospirillum ferriphilum</name>
    <dbReference type="NCBI Taxonomy" id="178606"/>
    <lineage>
        <taxon>Bacteria</taxon>
        <taxon>Pseudomonadati</taxon>
        <taxon>Nitrospirota</taxon>
        <taxon>Nitrospiria</taxon>
        <taxon>Nitrospirales</taxon>
        <taxon>Nitrospiraceae</taxon>
        <taxon>Leptospirillum</taxon>
    </lineage>
</organism>
<dbReference type="Proteomes" id="UP000188586">
    <property type="component" value="Unassembled WGS sequence"/>
</dbReference>
<evidence type="ECO:0000313" key="1">
    <source>
        <dbReference type="EMBL" id="OOH75062.1"/>
    </source>
</evidence>
<proteinExistence type="predicted"/>